<dbReference type="CDD" id="cd11648">
    <property type="entry name" value="RsmI"/>
    <property type="match status" value="1"/>
</dbReference>
<keyword evidence="4 6" id="KW-0808">Transferase</keyword>
<evidence type="ECO:0000256" key="4">
    <source>
        <dbReference type="ARBA" id="ARBA00022679"/>
    </source>
</evidence>
<evidence type="ECO:0000259" key="8">
    <source>
        <dbReference type="Pfam" id="PF23016"/>
    </source>
</evidence>
<dbReference type="InterPro" id="IPR008189">
    <property type="entry name" value="rRNA_ssu_MeTfrase_I"/>
</dbReference>
<dbReference type="SUPFAM" id="SSF53790">
    <property type="entry name" value="Tetrapyrrole methylase"/>
    <property type="match status" value="1"/>
</dbReference>
<dbReference type="GO" id="GO:0070677">
    <property type="term" value="F:rRNA (cytosine-2'-O-)-methyltransferase activity"/>
    <property type="evidence" value="ECO:0007669"/>
    <property type="project" value="UniProtKB-UniRule"/>
</dbReference>
<reference evidence="9 10" key="1">
    <citation type="submission" date="2018-10" db="EMBL/GenBank/DDBJ databases">
        <title>Comparative analysis of microorganisms from saline springs in Andes Mountain Range, Colombia.</title>
        <authorList>
            <person name="Rubin E."/>
        </authorList>
    </citation>
    <scope>NUCLEOTIDE SEQUENCE [LARGE SCALE GENOMIC DNA]</scope>
    <source>
        <strain evidence="9 10">USBA 36</strain>
    </source>
</reference>
<dbReference type="PANTHER" id="PTHR46111:SF1">
    <property type="entry name" value="RIBOSOMAL RNA SMALL SUBUNIT METHYLTRANSFERASE I"/>
    <property type="match status" value="1"/>
</dbReference>
<evidence type="ECO:0000313" key="9">
    <source>
        <dbReference type="EMBL" id="RKQ68690.1"/>
    </source>
</evidence>
<accession>A0A420WCN0</accession>
<sequence>MSRSQTDRKITSAASLTPALYIVATPIGNLGDLTMRARDILASADLVACEDTRVTGKLLSAFGLKRPLIAYNDHNADKVRPTLLDAVRQGKAVALVSDAGTPLISDPGYKLVRDAAEAGLAVTAAPGPSALLAALVLAGLPTDRFLFAGFLPPKSGARRTALGELASVPATLVFYESGPRLAASLADMAAVLGDRPGAVARELTKLFEEVRRDPLSALAAHYAEAGPPKGEIVIVVGAPAEQEASADTLDAALRRALAGNSTRDAAALVAGETGLPRKQIYARALELAQERDGESTGERE</sequence>
<evidence type="ECO:0000256" key="5">
    <source>
        <dbReference type="ARBA" id="ARBA00022691"/>
    </source>
</evidence>
<dbReference type="PANTHER" id="PTHR46111">
    <property type="entry name" value="RIBOSOMAL RNA SMALL SUBUNIT METHYLTRANSFERASE I"/>
    <property type="match status" value="1"/>
</dbReference>
<dbReference type="Gene3D" id="3.30.950.10">
    <property type="entry name" value="Methyltransferase, Cobalt-precorrin-4 Transmethylase, Domain 2"/>
    <property type="match status" value="1"/>
</dbReference>
<evidence type="ECO:0000256" key="1">
    <source>
        <dbReference type="ARBA" id="ARBA00022490"/>
    </source>
</evidence>
<dbReference type="FunFam" id="3.40.1010.10:FF:000007">
    <property type="entry name" value="Ribosomal RNA small subunit methyltransferase I"/>
    <property type="match status" value="1"/>
</dbReference>
<dbReference type="Proteomes" id="UP000277424">
    <property type="component" value="Unassembled WGS sequence"/>
</dbReference>
<keyword evidence="3 6" id="KW-0489">Methyltransferase</keyword>
<feature type="domain" description="RsmI HTH" evidence="8">
    <location>
        <begin position="244"/>
        <end position="287"/>
    </location>
</feature>
<proteinExistence type="inferred from homology"/>
<comment type="function">
    <text evidence="6">Catalyzes the 2'-O-methylation of the ribose of cytidine 1402 (C1402) in 16S rRNA.</text>
</comment>
<dbReference type="Gene3D" id="3.40.1010.10">
    <property type="entry name" value="Cobalt-precorrin-4 Transmethylase, Domain 1"/>
    <property type="match status" value="1"/>
</dbReference>
<dbReference type="RefSeq" id="WP_121221431.1">
    <property type="nucleotide sequence ID" value="NZ_RBIG01000003.1"/>
</dbReference>
<dbReference type="EMBL" id="RBIG01000003">
    <property type="protein sequence ID" value="RKQ68690.1"/>
    <property type="molecule type" value="Genomic_DNA"/>
</dbReference>
<dbReference type="GO" id="GO:0005737">
    <property type="term" value="C:cytoplasm"/>
    <property type="evidence" value="ECO:0007669"/>
    <property type="project" value="UniProtKB-SubCell"/>
</dbReference>
<dbReference type="PIRSF" id="PIRSF005917">
    <property type="entry name" value="MTase_YraL"/>
    <property type="match status" value="1"/>
</dbReference>
<dbReference type="PROSITE" id="PS01296">
    <property type="entry name" value="RSMI"/>
    <property type="match status" value="1"/>
</dbReference>
<name>A0A420WCN0_9PROT</name>
<dbReference type="InterPro" id="IPR014776">
    <property type="entry name" value="4pyrrole_Mease_sub2"/>
</dbReference>
<organism evidence="9 10">
    <name type="scientific">Oceanibaculum indicum</name>
    <dbReference type="NCBI Taxonomy" id="526216"/>
    <lineage>
        <taxon>Bacteria</taxon>
        <taxon>Pseudomonadati</taxon>
        <taxon>Pseudomonadota</taxon>
        <taxon>Alphaproteobacteria</taxon>
        <taxon>Rhodospirillales</taxon>
        <taxon>Oceanibaculaceae</taxon>
        <taxon>Oceanibaculum</taxon>
    </lineage>
</organism>
<dbReference type="Pfam" id="PF23016">
    <property type="entry name" value="RsmI_C"/>
    <property type="match status" value="1"/>
</dbReference>
<comment type="similarity">
    <text evidence="6">Belongs to the methyltransferase superfamily. RsmI family.</text>
</comment>
<dbReference type="InterPro" id="IPR035996">
    <property type="entry name" value="4pyrrol_Methylase_sf"/>
</dbReference>
<comment type="catalytic activity">
    <reaction evidence="6">
        <text>cytidine(1402) in 16S rRNA + S-adenosyl-L-methionine = 2'-O-methylcytidine(1402) in 16S rRNA + S-adenosyl-L-homocysteine + H(+)</text>
        <dbReference type="Rhea" id="RHEA:42924"/>
        <dbReference type="Rhea" id="RHEA-COMP:10285"/>
        <dbReference type="Rhea" id="RHEA-COMP:10286"/>
        <dbReference type="ChEBI" id="CHEBI:15378"/>
        <dbReference type="ChEBI" id="CHEBI:57856"/>
        <dbReference type="ChEBI" id="CHEBI:59789"/>
        <dbReference type="ChEBI" id="CHEBI:74495"/>
        <dbReference type="ChEBI" id="CHEBI:82748"/>
        <dbReference type="EC" id="2.1.1.198"/>
    </reaction>
</comment>
<keyword evidence="2 6" id="KW-0698">rRNA processing</keyword>
<dbReference type="InterPro" id="IPR053910">
    <property type="entry name" value="RsmI_HTH"/>
</dbReference>
<evidence type="ECO:0000259" key="7">
    <source>
        <dbReference type="Pfam" id="PF00590"/>
    </source>
</evidence>
<protein>
    <recommendedName>
        <fullName evidence="6">Ribosomal RNA small subunit methyltransferase I</fullName>
        <ecNumber evidence="6">2.1.1.198</ecNumber>
    </recommendedName>
    <alternativeName>
        <fullName evidence="6">16S rRNA 2'-O-ribose C1402 methyltransferase</fullName>
    </alternativeName>
    <alternativeName>
        <fullName evidence="6">rRNA (cytidine-2'-O-)-methyltransferase RsmI</fullName>
    </alternativeName>
</protein>
<evidence type="ECO:0000256" key="6">
    <source>
        <dbReference type="HAMAP-Rule" id="MF_01877"/>
    </source>
</evidence>
<dbReference type="InterPro" id="IPR000878">
    <property type="entry name" value="4pyrrol_Mease"/>
</dbReference>
<dbReference type="FunFam" id="3.30.950.10:FF:000002">
    <property type="entry name" value="Ribosomal RNA small subunit methyltransferase I"/>
    <property type="match status" value="1"/>
</dbReference>
<comment type="caution">
    <text evidence="9">The sequence shown here is derived from an EMBL/GenBank/DDBJ whole genome shotgun (WGS) entry which is preliminary data.</text>
</comment>
<dbReference type="InterPro" id="IPR014777">
    <property type="entry name" value="4pyrrole_Mease_sub1"/>
</dbReference>
<dbReference type="OrthoDB" id="9809084at2"/>
<dbReference type="Pfam" id="PF00590">
    <property type="entry name" value="TP_methylase"/>
    <property type="match status" value="1"/>
</dbReference>
<evidence type="ECO:0000256" key="3">
    <source>
        <dbReference type="ARBA" id="ARBA00022603"/>
    </source>
</evidence>
<comment type="subcellular location">
    <subcellularLocation>
        <location evidence="6">Cytoplasm</location>
    </subcellularLocation>
</comment>
<evidence type="ECO:0000256" key="2">
    <source>
        <dbReference type="ARBA" id="ARBA00022552"/>
    </source>
</evidence>
<dbReference type="NCBIfam" id="TIGR00096">
    <property type="entry name" value="16S rRNA (cytidine(1402)-2'-O)-methyltransferase"/>
    <property type="match status" value="1"/>
</dbReference>
<keyword evidence="1 6" id="KW-0963">Cytoplasm</keyword>
<gene>
    <name evidence="6" type="primary">rsmI</name>
    <name evidence="9" type="ORF">BCL74_3172</name>
</gene>
<dbReference type="EC" id="2.1.1.198" evidence="6"/>
<evidence type="ECO:0000313" key="10">
    <source>
        <dbReference type="Proteomes" id="UP000277424"/>
    </source>
</evidence>
<dbReference type="HAMAP" id="MF_01877">
    <property type="entry name" value="16SrRNA_methyltr_I"/>
    <property type="match status" value="1"/>
</dbReference>
<dbReference type="InterPro" id="IPR018063">
    <property type="entry name" value="SAM_MeTrfase_RsmI_CS"/>
</dbReference>
<feature type="domain" description="Tetrapyrrole methylase" evidence="7">
    <location>
        <begin position="20"/>
        <end position="218"/>
    </location>
</feature>
<keyword evidence="5 6" id="KW-0949">S-adenosyl-L-methionine</keyword>
<dbReference type="AlphaFoldDB" id="A0A420WCN0"/>